<gene>
    <name evidence="2" type="ORF">M9458_019270</name>
</gene>
<protein>
    <submittedName>
        <fullName evidence="2">Uncharacterized protein</fullName>
    </submittedName>
</protein>
<feature type="compositionally biased region" description="Polar residues" evidence="1">
    <location>
        <begin position="64"/>
        <end position="74"/>
    </location>
</feature>
<feature type="compositionally biased region" description="Low complexity" evidence="1">
    <location>
        <begin position="34"/>
        <end position="57"/>
    </location>
</feature>
<comment type="caution">
    <text evidence="2">The sequence shown here is derived from an EMBL/GenBank/DDBJ whole genome shotgun (WGS) entry which is preliminary data.</text>
</comment>
<dbReference type="AlphaFoldDB" id="A0ABD0QBE7"/>
<feature type="non-terminal residue" evidence="2">
    <location>
        <position position="161"/>
    </location>
</feature>
<feature type="non-terminal residue" evidence="2">
    <location>
        <position position="1"/>
    </location>
</feature>
<proteinExistence type="predicted"/>
<feature type="compositionally biased region" description="Polar residues" evidence="1">
    <location>
        <begin position="146"/>
        <end position="161"/>
    </location>
</feature>
<accession>A0ABD0QBE7</accession>
<name>A0ABD0QBE7_CIRMR</name>
<evidence type="ECO:0000256" key="1">
    <source>
        <dbReference type="SAM" id="MobiDB-lite"/>
    </source>
</evidence>
<sequence length="161" mass="17480">LPKPSQDLPKPSVVKHSTNGLDTEKKPSSTSIRTATTETHTPLSTTTVASVTPVTRTEAPKITASLSSQPMSKSTDGRSPADQKTSNFVNVRSQSIVKNEPHGTTRASDTFRAPEEIPEASRLESSRDAHRQTRESKMDVLETPPSFDSQPQSQEVVQGEK</sequence>
<feature type="compositionally biased region" description="Polar residues" evidence="1">
    <location>
        <begin position="82"/>
        <end position="97"/>
    </location>
</feature>
<dbReference type="Proteomes" id="UP001529510">
    <property type="component" value="Unassembled WGS sequence"/>
</dbReference>
<evidence type="ECO:0000313" key="2">
    <source>
        <dbReference type="EMBL" id="KAL0183574.1"/>
    </source>
</evidence>
<reference evidence="2 3" key="1">
    <citation type="submission" date="2024-05" db="EMBL/GenBank/DDBJ databases">
        <title>Genome sequencing and assembly of Indian major carp, Cirrhinus mrigala (Hamilton, 1822).</title>
        <authorList>
            <person name="Mohindra V."/>
            <person name="Chowdhury L.M."/>
            <person name="Lal K."/>
            <person name="Jena J.K."/>
        </authorList>
    </citation>
    <scope>NUCLEOTIDE SEQUENCE [LARGE SCALE GENOMIC DNA]</scope>
    <source>
        <strain evidence="2">CM1030</strain>
        <tissue evidence="2">Blood</tissue>
    </source>
</reference>
<organism evidence="2 3">
    <name type="scientific">Cirrhinus mrigala</name>
    <name type="common">Mrigala</name>
    <dbReference type="NCBI Taxonomy" id="683832"/>
    <lineage>
        <taxon>Eukaryota</taxon>
        <taxon>Metazoa</taxon>
        <taxon>Chordata</taxon>
        <taxon>Craniata</taxon>
        <taxon>Vertebrata</taxon>
        <taxon>Euteleostomi</taxon>
        <taxon>Actinopterygii</taxon>
        <taxon>Neopterygii</taxon>
        <taxon>Teleostei</taxon>
        <taxon>Ostariophysi</taxon>
        <taxon>Cypriniformes</taxon>
        <taxon>Cyprinidae</taxon>
        <taxon>Labeoninae</taxon>
        <taxon>Labeonini</taxon>
        <taxon>Cirrhinus</taxon>
    </lineage>
</organism>
<dbReference type="EMBL" id="JAMKFB020000009">
    <property type="protein sequence ID" value="KAL0183574.1"/>
    <property type="molecule type" value="Genomic_DNA"/>
</dbReference>
<feature type="region of interest" description="Disordered" evidence="1">
    <location>
        <begin position="1"/>
        <end position="161"/>
    </location>
</feature>
<evidence type="ECO:0000313" key="3">
    <source>
        <dbReference type="Proteomes" id="UP001529510"/>
    </source>
</evidence>
<keyword evidence="3" id="KW-1185">Reference proteome</keyword>
<feature type="compositionally biased region" description="Basic and acidic residues" evidence="1">
    <location>
        <begin position="112"/>
        <end position="140"/>
    </location>
</feature>